<dbReference type="Gene3D" id="3.90.226.10">
    <property type="entry name" value="2-enoyl-CoA Hydratase, Chain A, domain 1"/>
    <property type="match status" value="1"/>
</dbReference>
<accession>A0A326U8B9</accession>
<gene>
    <name evidence="3" type="ORF">EI42_02729</name>
</gene>
<dbReference type="InterPro" id="IPR018376">
    <property type="entry name" value="Enoyl-CoA_hyd/isom_CS"/>
</dbReference>
<dbReference type="SUPFAM" id="SSF52096">
    <property type="entry name" value="ClpP/crotonase"/>
    <property type="match status" value="1"/>
</dbReference>
<dbReference type="InterPro" id="IPR029045">
    <property type="entry name" value="ClpP/crotonase-like_dom_sf"/>
</dbReference>
<dbReference type="CDD" id="cd06558">
    <property type="entry name" value="crotonase-like"/>
    <property type="match status" value="1"/>
</dbReference>
<dbReference type="Proteomes" id="UP000248806">
    <property type="component" value="Unassembled WGS sequence"/>
</dbReference>
<sequence length="263" mass="29000">MSYDFLYEVQDSVATITLNRPEVMNALTFEVYAQLRDLFADLRRNDGVQVVILTGAGEGFCSGGDVHKIIGELLQRDMKAHLDFTRMTGEVVHNMRMLEKPIIAALNGMTAGAGAVLALASDLRLASERARIAFLFSKVGLTGADMGAAYLLPRVVGMGRASELLYFGDTIDAATAERYGLVNRVVPHTELLSTAREWASRLAQGPTFALAMTKRLLNQEQHMDLTSALEVEAQAQALLLMGEDHRRFYEAFKAKESPRFNGR</sequence>
<dbReference type="OrthoDB" id="9777977at2"/>
<dbReference type="InterPro" id="IPR001753">
    <property type="entry name" value="Enoyl-CoA_hydra/iso"/>
</dbReference>
<evidence type="ECO:0000256" key="2">
    <source>
        <dbReference type="RuleBase" id="RU003707"/>
    </source>
</evidence>
<dbReference type="Pfam" id="PF00378">
    <property type="entry name" value="ECH_1"/>
    <property type="match status" value="1"/>
</dbReference>
<name>A0A326U8B9_THEHA</name>
<dbReference type="AlphaFoldDB" id="A0A326U8B9"/>
<dbReference type="NCBIfam" id="NF006107">
    <property type="entry name" value="PRK08258.1"/>
    <property type="match status" value="1"/>
</dbReference>
<reference evidence="3 4" key="1">
    <citation type="submission" date="2018-06" db="EMBL/GenBank/DDBJ databases">
        <title>Genomic Encyclopedia of Archaeal and Bacterial Type Strains, Phase II (KMG-II): from individual species to whole genera.</title>
        <authorList>
            <person name="Goeker M."/>
        </authorList>
    </citation>
    <scope>NUCLEOTIDE SEQUENCE [LARGE SCALE GENOMIC DNA]</scope>
    <source>
        <strain evidence="3 4">ATCC BAA-1881</strain>
    </source>
</reference>
<organism evidence="3 4">
    <name type="scientific">Thermosporothrix hazakensis</name>
    <dbReference type="NCBI Taxonomy" id="644383"/>
    <lineage>
        <taxon>Bacteria</taxon>
        <taxon>Bacillati</taxon>
        <taxon>Chloroflexota</taxon>
        <taxon>Ktedonobacteria</taxon>
        <taxon>Ktedonobacterales</taxon>
        <taxon>Thermosporotrichaceae</taxon>
        <taxon>Thermosporothrix</taxon>
    </lineage>
</organism>
<evidence type="ECO:0000313" key="3">
    <source>
        <dbReference type="EMBL" id="PZW29435.1"/>
    </source>
</evidence>
<protein>
    <submittedName>
        <fullName evidence="3">Enoyl-CoA hydratase/carnithine racemase</fullName>
    </submittedName>
</protein>
<evidence type="ECO:0000256" key="1">
    <source>
        <dbReference type="ARBA" id="ARBA00005254"/>
    </source>
</evidence>
<dbReference type="InterPro" id="IPR014748">
    <property type="entry name" value="Enoyl-CoA_hydra_C"/>
</dbReference>
<dbReference type="PROSITE" id="PS00166">
    <property type="entry name" value="ENOYL_COA_HYDRATASE"/>
    <property type="match status" value="1"/>
</dbReference>
<comment type="caution">
    <text evidence="3">The sequence shown here is derived from an EMBL/GenBank/DDBJ whole genome shotgun (WGS) entry which is preliminary data.</text>
</comment>
<keyword evidence="4" id="KW-1185">Reference proteome</keyword>
<dbReference type="RefSeq" id="WP_111322815.1">
    <property type="nucleotide sequence ID" value="NZ_BIFX01000001.1"/>
</dbReference>
<dbReference type="PANTHER" id="PTHR43459:SF1">
    <property type="entry name" value="EG:BACN32G11.4 PROTEIN"/>
    <property type="match status" value="1"/>
</dbReference>
<dbReference type="EMBL" id="QKUF01000008">
    <property type="protein sequence ID" value="PZW29435.1"/>
    <property type="molecule type" value="Genomic_DNA"/>
</dbReference>
<dbReference type="Gene3D" id="1.10.12.10">
    <property type="entry name" value="Lyase 2-enoyl-coa Hydratase, Chain A, domain 2"/>
    <property type="match status" value="1"/>
</dbReference>
<comment type="similarity">
    <text evidence="1 2">Belongs to the enoyl-CoA hydratase/isomerase family.</text>
</comment>
<dbReference type="PANTHER" id="PTHR43459">
    <property type="entry name" value="ENOYL-COA HYDRATASE"/>
    <property type="match status" value="1"/>
</dbReference>
<dbReference type="GO" id="GO:0003824">
    <property type="term" value="F:catalytic activity"/>
    <property type="evidence" value="ECO:0007669"/>
    <property type="project" value="InterPro"/>
</dbReference>
<evidence type="ECO:0000313" key="4">
    <source>
        <dbReference type="Proteomes" id="UP000248806"/>
    </source>
</evidence>
<proteinExistence type="inferred from homology"/>